<dbReference type="Proteomes" id="UP000623250">
    <property type="component" value="Unassembled WGS sequence"/>
</dbReference>
<dbReference type="RefSeq" id="WP_037239844.1">
    <property type="nucleotide sequence ID" value="NZ_JAEMUK010000012.1"/>
</dbReference>
<dbReference type="EMBL" id="JAEMUK010000012">
    <property type="protein sequence ID" value="MBJ7543252.1"/>
    <property type="molecule type" value="Genomic_DNA"/>
</dbReference>
<name>A0A8I1KJ18_9HYPH</name>
<protein>
    <submittedName>
        <fullName evidence="1">Uncharacterized protein</fullName>
    </submittedName>
</protein>
<reference evidence="1 2" key="1">
    <citation type="submission" date="2020-12" db="EMBL/GenBank/DDBJ databases">
        <title>Revised draft genomes of Rhodomicrobium vannielii ATCC 17100 and Rhodomicrobium udaipurense JA643.</title>
        <authorList>
            <person name="Conners E.M."/>
            <person name="Davenport E.J."/>
            <person name="Bose A."/>
        </authorList>
    </citation>
    <scope>NUCLEOTIDE SEQUENCE [LARGE SCALE GENOMIC DNA]</scope>
    <source>
        <strain evidence="1 2">JA643</strain>
    </source>
</reference>
<comment type="caution">
    <text evidence="1">The sequence shown here is derived from an EMBL/GenBank/DDBJ whole genome shotgun (WGS) entry which is preliminary data.</text>
</comment>
<sequence length="91" mass="10114">MPTMRAKMKVTFVQQNFYALGPDGKKCGETLSLCAVYASKYPEDGSDENNTYAKFTPQAELKITVANPELWGKFAVGDEFYVDFTSASKPE</sequence>
<proteinExistence type="predicted"/>
<evidence type="ECO:0000313" key="2">
    <source>
        <dbReference type="Proteomes" id="UP000623250"/>
    </source>
</evidence>
<organism evidence="1 2">
    <name type="scientific">Rhodomicrobium udaipurense</name>
    <dbReference type="NCBI Taxonomy" id="1202716"/>
    <lineage>
        <taxon>Bacteria</taxon>
        <taxon>Pseudomonadati</taxon>
        <taxon>Pseudomonadota</taxon>
        <taxon>Alphaproteobacteria</taxon>
        <taxon>Hyphomicrobiales</taxon>
        <taxon>Hyphomicrobiaceae</taxon>
        <taxon>Rhodomicrobium</taxon>
    </lineage>
</organism>
<evidence type="ECO:0000313" key="1">
    <source>
        <dbReference type="EMBL" id="MBJ7543252.1"/>
    </source>
</evidence>
<keyword evidence="2" id="KW-1185">Reference proteome</keyword>
<gene>
    <name evidence="1" type="ORF">JDN41_06755</name>
</gene>
<dbReference type="AlphaFoldDB" id="A0A8I1KJ18"/>
<accession>A0A8I1KJ18</accession>